<keyword evidence="9" id="KW-0238">DNA-binding</keyword>
<evidence type="ECO:0000256" key="10">
    <source>
        <dbReference type="ARBA" id="ARBA00023163"/>
    </source>
</evidence>
<dbReference type="InterPro" id="IPR050589">
    <property type="entry name" value="Ikaros_C2H2-ZF"/>
</dbReference>
<accession>H0XBS3</accession>
<dbReference type="SMART" id="SM00349">
    <property type="entry name" value="KRAB"/>
    <property type="match status" value="1"/>
</dbReference>
<evidence type="ECO:0000256" key="12">
    <source>
        <dbReference type="PROSITE-ProRule" id="PRU00042"/>
    </source>
</evidence>
<feature type="domain" description="C2H2-type" evidence="13">
    <location>
        <begin position="490"/>
        <end position="517"/>
    </location>
</feature>
<evidence type="ECO:0000313" key="16">
    <source>
        <dbReference type="Proteomes" id="UP000005225"/>
    </source>
</evidence>
<dbReference type="EMBL" id="AAQR03173079">
    <property type="status" value="NOT_ANNOTATED_CDS"/>
    <property type="molecule type" value="Genomic_DNA"/>
</dbReference>
<dbReference type="InterPro" id="IPR036051">
    <property type="entry name" value="KRAB_dom_sf"/>
</dbReference>
<dbReference type="GeneTree" id="ENSGT00940000160770"/>
<evidence type="ECO:0000256" key="2">
    <source>
        <dbReference type="ARBA" id="ARBA00004123"/>
    </source>
</evidence>
<evidence type="ECO:0000256" key="7">
    <source>
        <dbReference type="ARBA" id="ARBA00022833"/>
    </source>
</evidence>
<dbReference type="CDD" id="cd07765">
    <property type="entry name" value="KRAB_A-box"/>
    <property type="match status" value="1"/>
</dbReference>
<feature type="domain" description="C2H2-type" evidence="13">
    <location>
        <begin position="378"/>
        <end position="405"/>
    </location>
</feature>
<evidence type="ECO:0000256" key="1">
    <source>
        <dbReference type="ARBA" id="ARBA00003767"/>
    </source>
</evidence>
<dbReference type="AlphaFoldDB" id="H0XBS3"/>
<feature type="domain" description="C2H2-type" evidence="13">
    <location>
        <begin position="294"/>
        <end position="321"/>
    </location>
</feature>
<feature type="domain" description="C2H2-type" evidence="13">
    <location>
        <begin position="406"/>
        <end position="433"/>
    </location>
</feature>
<evidence type="ECO:0000313" key="15">
    <source>
        <dbReference type="Ensembl" id="ENSOGAP00000013177.2"/>
    </source>
</evidence>
<evidence type="ECO:0000256" key="8">
    <source>
        <dbReference type="ARBA" id="ARBA00023015"/>
    </source>
</evidence>
<dbReference type="Pfam" id="PF01352">
    <property type="entry name" value="KRAB"/>
    <property type="match status" value="1"/>
</dbReference>
<dbReference type="HOGENOM" id="CLU_002678_44_5_1"/>
<dbReference type="InterPro" id="IPR013087">
    <property type="entry name" value="Znf_C2H2_type"/>
</dbReference>
<sequence>VFSFQGLFTFKDVAIEFSQEEWECLDPTQKALYRDVMLENYRNLLSLGEDTFPSEINISDGFTGKGLSPKEDSNKEELYNLVRLERNKSHGIKDFDLMDFWKNMHKFDSQWGYDTRNYKGVPLTYRRNLTHRKDRQRSKPSINFSLKNVSVCDSAYQHFIRGKPLIRNFFKLKNNISHTGNKYMKCFENRIGLSLKVHLAELQRFQNEEKTYECSQVENSVDNRSLFSPLQIIPSSVKNICSQYRKIFKCPLLPTQYRRTHREKAYKCDVCGKAFSKSSNLTNHQRIHSGQRPYRCNECGKAFNQCSNLTRHQRVHTGEKPYKCNVCGKVCSQNSNLASHQRMHTGEKPYKCNECGKAFIQRSHLWGHERIHTGEKPYKCSECGKAFAECSSLTQHKRIHTGEKPYICNECGKAFKQCSHLTRHQNIHPGEKPHKCNVCGKTFIQSSSLMEHRRIHTGEKPYKCNKCDKAFIKRSHLWGHQRTHTGEKPYKCNECGKPFTERSNLTQHKKIHTGEKPYKCSECGKAFTQFANLTRHQKIHTEKKHCQHKIHGNTFIQSSNFEDYQKTHGREKHNKYNE</sequence>
<organism evidence="15 16">
    <name type="scientific">Otolemur garnettii</name>
    <name type="common">Small-eared galago</name>
    <name type="synonym">Garnett's greater bushbaby</name>
    <dbReference type="NCBI Taxonomy" id="30611"/>
    <lineage>
        <taxon>Eukaryota</taxon>
        <taxon>Metazoa</taxon>
        <taxon>Chordata</taxon>
        <taxon>Craniata</taxon>
        <taxon>Vertebrata</taxon>
        <taxon>Euteleostomi</taxon>
        <taxon>Mammalia</taxon>
        <taxon>Eutheria</taxon>
        <taxon>Euarchontoglires</taxon>
        <taxon>Primates</taxon>
        <taxon>Strepsirrhini</taxon>
        <taxon>Lorisiformes</taxon>
        <taxon>Galagidae</taxon>
        <taxon>Otolemur</taxon>
    </lineage>
</organism>
<dbReference type="FunFam" id="3.30.160.60:FF:004137">
    <property type="match status" value="1"/>
</dbReference>
<feature type="domain" description="C2H2-type" evidence="13">
    <location>
        <begin position="434"/>
        <end position="461"/>
    </location>
</feature>
<dbReference type="Gene3D" id="3.30.160.60">
    <property type="entry name" value="Classic Zinc Finger"/>
    <property type="match status" value="10"/>
</dbReference>
<dbReference type="PROSITE" id="PS50157">
    <property type="entry name" value="ZINC_FINGER_C2H2_2"/>
    <property type="match status" value="10"/>
</dbReference>
<evidence type="ECO:0000256" key="9">
    <source>
        <dbReference type="ARBA" id="ARBA00023125"/>
    </source>
</evidence>
<dbReference type="FunFam" id="3.30.160.60:FF:001700">
    <property type="entry name" value="Zinc finger protein 677"/>
    <property type="match status" value="1"/>
</dbReference>
<reference evidence="15" key="2">
    <citation type="submission" date="2025-08" db="UniProtKB">
        <authorList>
            <consortium name="Ensembl"/>
        </authorList>
    </citation>
    <scope>IDENTIFICATION</scope>
</reference>
<evidence type="ECO:0000256" key="3">
    <source>
        <dbReference type="ARBA" id="ARBA00006991"/>
    </source>
</evidence>
<feature type="domain" description="C2H2-type" evidence="13">
    <location>
        <begin position="266"/>
        <end position="293"/>
    </location>
</feature>
<dbReference type="GO" id="GO:0000978">
    <property type="term" value="F:RNA polymerase II cis-regulatory region sequence-specific DNA binding"/>
    <property type="evidence" value="ECO:0007669"/>
    <property type="project" value="TreeGrafter"/>
</dbReference>
<dbReference type="Pfam" id="PF00096">
    <property type="entry name" value="zf-C2H2"/>
    <property type="match status" value="10"/>
</dbReference>
<evidence type="ECO:0000259" key="13">
    <source>
        <dbReference type="PROSITE" id="PS50157"/>
    </source>
</evidence>
<evidence type="ECO:0000256" key="5">
    <source>
        <dbReference type="ARBA" id="ARBA00022737"/>
    </source>
</evidence>
<reference evidence="15" key="3">
    <citation type="submission" date="2025-09" db="UniProtKB">
        <authorList>
            <consortium name="Ensembl"/>
        </authorList>
    </citation>
    <scope>IDENTIFICATION</scope>
</reference>
<dbReference type="SUPFAM" id="SSF57667">
    <property type="entry name" value="beta-beta-alpha zinc fingers"/>
    <property type="match status" value="6"/>
</dbReference>
<dbReference type="InterPro" id="IPR036236">
    <property type="entry name" value="Znf_C2H2_sf"/>
</dbReference>
<keyword evidence="7" id="KW-0862">Zinc</keyword>
<keyword evidence="5" id="KW-0677">Repeat</keyword>
<dbReference type="eggNOG" id="KOG1721">
    <property type="taxonomic scope" value="Eukaryota"/>
</dbReference>
<dbReference type="FunFam" id="3.30.160.60:FF:002090">
    <property type="entry name" value="Zinc finger protein 473"/>
    <property type="match status" value="1"/>
</dbReference>
<dbReference type="OMA" id="WENMSKF"/>
<dbReference type="PANTHER" id="PTHR24404:SF100">
    <property type="entry name" value="ZINC FINGER PROTEIN 501"/>
    <property type="match status" value="1"/>
</dbReference>
<feature type="domain" description="KRAB" evidence="14">
    <location>
        <begin position="8"/>
        <end position="94"/>
    </location>
</feature>
<dbReference type="SUPFAM" id="SSF109640">
    <property type="entry name" value="KRAB domain (Kruppel-associated box)"/>
    <property type="match status" value="1"/>
</dbReference>
<name>H0XBS3_OTOGA</name>
<dbReference type="Gene3D" id="6.10.140.140">
    <property type="match status" value="1"/>
</dbReference>
<dbReference type="FunFam" id="3.30.160.60:FF:000512">
    <property type="entry name" value="zinc finger protein 197 isoform X1"/>
    <property type="match status" value="1"/>
</dbReference>
<gene>
    <name evidence="15" type="primary">ZNF677</name>
</gene>
<keyword evidence="6 12" id="KW-0863">Zinc-finger</keyword>
<evidence type="ECO:0000256" key="6">
    <source>
        <dbReference type="ARBA" id="ARBA00022771"/>
    </source>
</evidence>
<keyword evidence="16" id="KW-1185">Reference proteome</keyword>
<keyword evidence="8" id="KW-0805">Transcription regulation</keyword>
<comment type="similarity">
    <text evidence="3">Belongs to the krueppel C2H2-type zinc-finger protein family.</text>
</comment>
<feature type="domain" description="C2H2-type" evidence="13">
    <location>
        <begin position="322"/>
        <end position="349"/>
    </location>
</feature>
<dbReference type="GO" id="GO:0006357">
    <property type="term" value="P:regulation of transcription by RNA polymerase II"/>
    <property type="evidence" value="ECO:0007669"/>
    <property type="project" value="TreeGrafter"/>
</dbReference>
<dbReference type="FunFam" id="3.30.160.60:FF:001532">
    <property type="entry name" value="Zinc finger protein 483"/>
    <property type="match status" value="1"/>
</dbReference>
<dbReference type="GO" id="GO:0005634">
    <property type="term" value="C:nucleus"/>
    <property type="evidence" value="ECO:0007669"/>
    <property type="project" value="UniProtKB-SubCell"/>
</dbReference>
<comment type="subcellular location">
    <subcellularLocation>
        <location evidence="2">Nucleus</location>
    </subcellularLocation>
</comment>
<dbReference type="FunFam" id="3.30.160.60:FF:001105">
    <property type="entry name" value="Zinc finger protein 677"/>
    <property type="match status" value="2"/>
</dbReference>
<dbReference type="FunFam" id="3.30.160.60:FF:000016">
    <property type="entry name" value="zinc finger protein 37 homolog"/>
    <property type="match status" value="1"/>
</dbReference>
<dbReference type="STRING" id="30611.ENSOGAP00000013177"/>
<keyword evidence="4" id="KW-0479">Metal-binding</keyword>
<dbReference type="EMBL" id="AAQR03173078">
    <property type="status" value="NOT_ANNOTATED_CDS"/>
    <property type="molecule type" value="Genomic_DNA"/>
</dbReference>
<proteinExistence type="inferred from homology"/>
<feature type="domain" description="C2H2-type" evidence="13">
    <location>
        <begin position="350"/>
        <end position="377"/>
    </location>
</feature>
<dbReference type="FunFam" id="3.30.160.60:FF:002402">
    <property type="entry name" value="Zinc finger protein 347"/>
    <property type="match status" value="1"/>
</dbReference>
<evidence type="ECO:0000256" key="11">
    <source>
        <dbReference type="ARBA" id="ARBA00023242"/>
    </source>
</evidence>
<protein>
    <submittedName>
        <fullName evidence="15">Zinc finger protein 677</fullName>
    </submittedName>
</protein>
<comment type="function">
    <text evidence="1">May be involved in transcriptional regulation.</text>
</comment>
<dbReference type="PANTHER" id="PTHR24404">
    <property type="entry name" value="ZINC FINGER PROTEIN"/>
    <property type="match status" value="1"/>
</dbReference>
<evidence type="ECO:0000256" key="4">
    <source>
        <dbReference type="ARBA" id="ARBA00022723"/>
    </source>
</evidence>
<feature type="domain" description="C2H2-type" evidence="13">
    <location>
        <begin position="518"/>
        <end position="545"/>
    </location>
</feature>
<dbReference type="SMART" id="SM00355">
    <property type="entry name" value="ZnF_C2H2"/>
    <property type="match status" value="10"/>
</dbReference>
<dbReference type="Ensembl" id="ENSOGAT00000014711.2">
    <property type="protein sequence ID" value="ENSOGAP00000013177.2"/>
    <property type="gene ID" value="ENSOGAG00000014707.2"/>
</dbReference>
<dbReference type="GO" id="GO:0008270">
    <property type="term" value="F:zinc ion binding"/>
    <property type="evidence" value="ECO:0007669"/>
    <property type="project" value="UniProtKB-KW"/>
</dbReference>
<dbReference type="PROSITE" id="PS00028">
    <property type="entry name" value="ZINC_FINGER_C2H2_1"/>
    <property type="match status" value="10"/>
</dbReference>
<keyword evidence="11" id="KW-0539">Nucleus</keyword>
<evidence type="ECO:0000259" key="14">
    <source>
        <dbReference type="PROSITE" id="PS50805"/>
    </source>
</evidence>
<dbReference type="GO" id="GO:0003700">
    <property type="term" value="F:DNA-binding transcription factor activity"/>
    <property type="evidence" value="ECO:0007669"/>
    <property type="project" value="TreeGrafter"/>
</dbReference>
<keyword evidence="10" id="KW-0804">Transcription</keyword>
<dbReference type="PROSITE" id="PS50805">
    <property type="entry name" value="KRAB"/>
    <property type="match status" value="1"/>
</dbReference>
<feature type="domain" description="C2H2-type" evidence="13">
    <location>
        <begin position="462"/>
        <end position="489"/>
    </location>
</feature>
<dbReference type="InParanoid" id="H0XBS3"/>
<dbReference type="InterPro" id="IPR001909">
    <property type="entry name" value="KRAB"/>
</dbReference>
<dbReference type="FunFam" id="3.30.160.60:FF:000238">
    <property type="entry name" value="Zinc finger protein 485"/>
    <property type="match status" value="1"/>
</dbReference>
<dbReference type="FunFam" id="3.30.160.60:FF:000853">
    <property type="entry name" value="zinc finger protein 205 isoform X1"/>
    <property type="match status" value="1"/>
</dbReference>
<dbReference type="Proteomes" id="UP000005225">
    <property type="component" value="Unassembled WGS sequence"/>
</dbReference>
<reference evidence="16" key="1">
    <citation type="submission" date="2011-03" db="EMBL/GenBank/DDBJ databases">
        <title>Version 3 of the genome sequence of Otolemur garnettii (Bushbaby).</title>
        <authorList>
            <consortium name="The Broad Institute Genome Sequencing Platform"/>
            <person name="Di Palma F."/>
            <person name="Johnson J."/>
            <person name="Lander E.S."/>
            <person name="Lindblad-Toh K."/>
            <person name="Jaffe D.B."/>
            <person name="Gnerre S."/>
            <person name="MacCallum I."/>
            <person name="Przybylski D."/>
            <person name="Ribeiro F.J."/>
            <person name="Burton J.N."/>
            <person name="Walker B.J."/>
            <person name="Sharpe T."/>
            <person name="Hall G."/>
        </authorList>
    </citation>
    <scope>NUCLEOTIDE SEQUENCE [LARGE SCALE GENOMIC DNA]</scope>
</reference>